<gene>
    <name evidence="2" type="ORF">S01H1_53454</name>
</gene>
<dbReference type="Pfam" id="PF13485">
    <property type="entry name" value="Peptidase_MA_2"/>
    <property type="match status" value="1"/>
</dbReference>
<evidence type="ECO:0000313" key="2">
    <source>
        <dbReference type="EMBL" id="GAG24290.1"/>
    </source>
</evidence>
<dbReference type="InterPro" id="IPR039568">
    <property type="entry name" value="Peptidase_MA-like_dom"/>
</dbReference>
<sequence>SKALHKLDTVTSLLLTLCLLVAFSCASREQLTVTGAERLFGKNKVSDTSYRWKEIQGNHFRIIYPEELRQRAFYIARIYDANLERISRDLGVRLDRAIPVFIYPSQEEYETTHVTTGLVEGSGGFTEFFKERVVFPVHGSNWGLKHLALHEMTHAVQLKYLLQGPYRSLQLLLTGVLSPLWFLEGLAEYESGAWDSMAAMQVRDAVMDHKLIPLNQLRGFSHLAAPQIHLAYHQSDLFIQFLVETYGPQCIARILRLT</sequence>
<organism evidence="2">
    <name type="scientific">marine sediment metagenome</name>
    <dbReference type="NCBI Taxonomy" id="412755"/>
    <lineage>
        <taxon>unclassified sequences</taxon>
        <taxon>metagenomes</taxon>
        <taxon>ecological metagenomes</taxon>
    </lineage>
</organism>
<accession>X0W165</accession>
<name>X0W165_9ZZZZ</name>
<dbReference type="AlphaFoldDB" id="X0W165"/>
<comment type="caution">
    <text evidence="2">The sequence shown here is derived from an EMBL/GenBank/DDBJ whole genome shotgun (WGS) entry which is preliminary data.</text>
</comment>
<feature type="non-terminal residue" evidence="2">
    <location>
        <position position="1"/>
    </location>
</feature>
<reference evidence="2" key="1">
    <citation type="journal article" date="2014" name="Front. Microbiol.">
        <title>High frequency of phylogenetically diverse reductive dehalogenase-homologous genes in deep subseafloor sedimentary metagenomes.</title>
        <authorList>
            <person name="Kawai M."/>
            <person name="Futagami T."/>
            <person name="Toyoda A."/>
            <person name="Takaki Y."/>
            <person name="Nishi S."/>
            <person name="Hori S."/>
            <person name="Arai W."/>
            <person name="Tsubouchi T."/>
            <person name="Morono Y."/>
            <person name="Uchiyama I."/>
            <person name="Ito T."/>
            <person name="Fujiyama A."/>
            <person name="Inagaki F."/>
            <person name="Takami H."/>
        </authorList>
    </citation>
    <scope>NUCLEOTIDE SEQUENCE</scope>
    <source>
        <strain evidence="2">Expedition CK06-06</strain>
    </source>
</reference>
<feature type="non-terminal residue" evidence="2">
    <location>
        <position position="258"/>
    </location>
</feature>
<protein>
    <recommendedName>
        <fullName evidence="1">Peptidase MA-like domain-containing protein</fullName>
    </recommendedName>
</protein>
<proteinExistence type="predicted"/>
<evidence type="ECO:0000259" key="1">
    <source>
        <dbReference type="Pfam" id="PF13485"/>
    </source>
</evidence>
<feature type="domain" description="Peptidase MA-like" evidence="1">
    <location>
        <begin position="83"/>
        <end position="255"/>
    </location>
</feature>
<dbReference type="EMBL" id="BARS01034616">
    <property type="protein sequence ID" value="GAG24290.1"/>
    <property type="molecule type" value="Genomic_DNA"/>
</dbReference>